<dbReference type="Pfam" id="PF02254">
    <property type="entry name" value="TrkA_N"/>
    <property type="match status" value="1"/>
</dbReference>
<evidence type="ECO:0000256" key="3">
    <source>
        <dbReference type="ARBA" id="ARBA00022538"/>
    </source>
</evidence>
<evidence type="ECO:0000256" key="2">
    <source>
        <dbReference type="ARBA" id="ARBA00022448"/>
    </source>
</evidence>
<keyword evidence="2" id="KW-0813">Transport</keyword>
<dbReference type="GO" id="GO:0005886">
    <property type="term" value="C:plasma membrane"/>
    <property type="evidence" value="ECO:0007669"/>
    <property type="project" value="InterPro"/>
</dbReference>
<evidence type="ECO:0000256" key="5">
    <source>
        <dbReference type="ARBA" id="ARBA00023027"/>
    </source>
</evidence>
<evidence type="ECO:0000256" key="6">
    <source>
        <dbReference type="ARBA" id="ARBA00023065"/>
    </source>
</evidence>
<dbReference type="AlphaFoldDB" id="A0A1F2WQ73"/>
<keyword evidence="3" id="KW-0633">Potassium transport</keyword>
<gene>
    <name evidence="9" type="ORF">A2Y75_00205</name>
</gene>
<dbReference type="PRINTS" id="PR00335">
    <property type="entry name" value="KUPTAKETRKA"/>
</dbReference>
<dbReference type="SUPFAM" id="SSF116726">
    <property type="entry name" value="TrkA C-terminal domain-like"/>
    <property type="match status" value="1"/>
</dbReference>
<dbReference type="InterPro" id="IPR006036">
    <property type="entry name" value="K_uptake_TrkA"/>
</dbReference>
<name>A0A1F2WQ73_9ACTN</name>
<feature type="domain" description="RCK C-terminal" evidence="8">
    <location>
        <begin position="139"/>
        <end position="219"/>
    </location>
</feature>
<dbReference type="PROSITE" id="PS51202">
    <property type="entry name" value="RCK_C"/>
    <property type="match status" value="1"/>
</dbReference>
<sequence>MRLFVLIVGGGKIGTNLARSMIGDGYEVALVESERHKYEDLDREFGYAAIFGDGTETRVLEKAGITRSDYVIAVTGDDEDNIIISQLARDKYAVHNVIARVNDPRNQSTFDMLGIKPTVSNVSTIHSLVEHHLPHHHLLSLLDFEEENVEMVELAIAEGSKVVGRKIKELQFPPGLLLVLIFREHEVVVPSGDIELRADDNLIIIREKGSESPLSALME</sequence>
<dbReference type="InterPro" id="IPR006037">
    <property type="entry name" value="RCK_C"/>
</dbReference>
<organism evidence="9 10">
    <name type="scientific">Candidatus Solincola sediminis</name>
    <dbReference type="NCBI Taxonomy" id="1797199"/>
    <lineage>
        <taxon>Bacteria</taxon>
        <taxon>Bacillati</taxon>
        <taxon>Actinomycetota</taxon>
        <taxon>Candidatus Geothermincolia</taxon>
        <taxon>Candidatus Geothermincolales</taxon>
        <taxon>Candidatus Geothermincolaceae</taxon>
        <taxon>Candidatus Solincola</taxon>
    </lineage>
</organism>
<keyword evidence="5" id="KW-0520">NAD</keyword>
<dbReference type="PANTHER" id="PTHR43833">
    <property type="entry name" value="POTASSIUM CHANNEL PROTEIN 2-RELATED-RELATED"/>
    <property type="match status" value="1"/>
</dbReference>
<dbReference type="EMBL" id="MELK01000019">
    <property type="protein sequence ID" value="OFW58950.1"/>
    <property type="molecule type" value="Genomic_DNA"/>
</dbReference>
<reference evidence="9 10" key="1">
    <citation type="journal article" date="2016" name="Nat. Commun.">
        <title>Thousands of microbial genomes shed light on interconnected biogeochemical processes in an aquifer system.</title>
        <authorList>
            <person name="Anantharaman K."/>
            <person name="Brown C.T."/>
            <person name="Hug L.A."/>
            <person name="Sharon I."/>
            <person name="Castelle C.J."/>
            <person name="Probst A.J."/>
            <person name="Thomas B.C."/>
            <person name="Singh A."/>
            <person name="Wilkins M.J."/>
            <person name="Karaoz U."/>
            <person name="Brodie E.L."/>
            <person name="Williams K.H."/>
            <person name="Hubbard S.S."/>
            <person name="Banfield J.F."/>
        </authorList>
    </citation>
    <scope>NUCLEOTIDE SEQUENCE [LARGE SCALE GENOMIC DNA]</scope>
</reference>
<feature type="domain" description="RCK N-terminal" evidence="7">
    <location>
        <begin position="2"/>
        <end position="121"/>
    </location>
</feature>
<dbReference type="PANTHER" id="PTHR43833:SF5">
    <property type="entry name" value="TRK SYSTEM POTASSIUM UPTAKE PROTEIN TRKA"/>
    <property type="match status" value="1"/>
</dbReference>
<dbReference type="Pfam" id="PF02080">
    <property type="entry name" value="TrkA_C"/>
    <property type="match status" value="1"/>
</dbReference>
<comment type="caution">
    <text evidence="9">The sequence shown here is derived from an EMBL/GenBank/DDBJ whole genome shotgun (WGS) entry which is preliminary data.</text>
</comment>
<dbReference type="GO" id="GO:0015079">
    <property type="term" value="F:potassium ion transmembrane transporter activity"/>
    <property type="evidence" value="ECO:0007669"/>
    <property type="project" value="InterPro"/>
</dbReference>
<dbReference type="InterPro" id="IPR036291">
    <property type="entry name" value="NAD(P)-bd_dom_sf"/>
</dbReference>
<dbReference type="Proteomes" id="UP000177876">
    <property type="component" value="Unassembled WGS sequence"/>
</dbReference>
<evidence type="ECO:0000256" key="4">
    <source>
        <dbReference type="ARBA" id="ARBA00022958"/>
    </source>
</evidence>
<evidence type="ECO:0000313" key="9">
    <source>
        <dbReference type="EMBL" id="OFW58950.1"/>
    </source>
</evidence>
<dbReference type="PROSITE" id="PS51201">
    <property type="entry name" value="RCK_N"/>
    <property type="match status" value="1"/>
</dbReference>
<dbReference type="InterPro" id="IPR036721">
    <property type="entry name" value="RCK_C_sf"/>
</dbReference>
<protein>
    <recommendedName>
        <fullName evidence="1">Trk system potassium uptake protein TrkA</fullName>
    </recommendedName>
</protein>
<evidence type="ECO:0000256" key="1">
    <source>
        <dbReference type="ARBA" id="ARBA00017378"/>
    </source>
</evidence>
<dbReference type="InterPro" id="IPR003148">
    <property type="entry name" value="RCK_N"/>
</dbReference>
<dbReference type="Gene3D" id="3.30.70.1450">
    <property type="entry name" value="Regulator of K+ conductance, C-terminal domain"/>
    <property type="match status" value="1"/>
</dbReference>
<evidence type="ECO:0000313" key="10">
    <source>
        <dbReference type="Proteomes" id="UP000177876"/>
    </source>
</evidence>
<dbReference type="InterPro" id="IPR050721">
    <property type="entry name" value="Trk_Ktr_HKT_K-transport"/>
</dbReference>
<evidence type="ECO:0000259" key="8">
    <source>
        <dbReference type="PROSITE" id="PS51202"/>
    </source>
</evidence>
<proteinExistence type="predicted"/>
<dbReference type="Gene3D" id="3.40.50.720">
    <property type="entry name" value="NAD(P)-binding Rossmann-like Domain"/>
    <property type="match status" value="1"/>
</dbReference>
<evidence type="ECO:0000259" key="7">
    <source>
        <dbReference type="PROSITE" id="PS51201"/>
    </source>
</evidence>
<keyword evidence="4" id="KW-0630">Potassium</keyword>
<accession>A0A1F2WQ73</accession>
<dbReference type="STRING" id="1797197.A2Y75_00205"/>
<keyword evidence="6" id="KW-0406">Ion transport</keyword>
<dbReference type="SUPFAM" id="SSF51735">
    <property type="entry name" value="NAD(P)-binding Rossmann-fold domains"/>
    <property type="match status" value="1"/>
</dbReference>